<dbReference type="OrthoDB" id="2534185at2759"/>
<proteinExistence type="predicted"/>
<evidence type="ECO:0000256" key="1">
    <source>
        <dbReference type="SAM" id="Phobius"/>
    </source>
</evidence>
<reference evidence="3" key="1">
    <citation type="journal article" date="2011" name="Proc. Natl. Acad. Sci. U.S.A.">
        <title>Obligate biotrophy features unraveled by the genomic analysis of rust fungi.</title>
        <authorList>
            <person name="Duplessis S."/>
            <person name="Cuomo C.A."/>
            <person name="Lin Y.-C."/>
            <person name="Aerts A."/>
            <person name="Tisserant E."/>
            <person name="Veneault-Fourrey C."/>
            <person name="Joly D.L."/>
            <person name="Hacquard S."/>
            <person name="Amselem J."/>
            <person name="Cantarel B.L."/>
            <person name="Chiu R."/>
            <person name="Coutinho P.M."/>
            <person name="Feau N."/>
            <person name="Field M."/>
            <person name="Frey P."/>
            <person name="Gelhaye E."/>
            <person name="Goldberg J."/>
            <person name="Grabherr M.G."/>
            <person name="Kodira C.D."/>
            <person name="Kohler A."/>
            <person name="Kuees U."/>
            <person name="Lindquist E.A."/>
            <person name="Lucas S.M."/>
            <person name="Mago R."/>
            <person name="Mauceli E."/>
            <person name="Morin E."/>
            <person name="Murat C."/>
            <person name="Pangilinan J.L."/>
            <person name="Park R."/>
            <person name="Pearson M."/>
            <person name="Quesneville H."/>
            <person name="Rouhier N."/>
            <person name="Sakthikumar S."/>
            <person name="Salamov A.A."/>
            <person name="Schmutz J."/>
            <person name="Selles B."/>
            <person name="Shapiro H."/>
            <person name="Tanguay P."/>
            <person name="Tuskan G.A."/>
            <person name="Henrissat B."/>
            <person name="Van de Peer Y."/>
            <person name="Rouze P."/>
            <person name="Ellis J.G."/>
            <person name="Dodds P.N."/>
            <person name="Schein J.E."/>
            <person name="Zhong S."/>
            <person name="Hamelin R.C."/>
            <person name="Grigoriev I.V."/>
            <person name="Szabo L.J."/>
            <person name="Martin F."/>
        </authorList>
    </citation>
    <scope>NUCLEOTIDE SEQUENCE [LARGE SCALE GENOMIC DNA]</scope>
    <source>
        <strain evidence="3">98AG31 / pathotype 3-4-7</strain>
    </source>
</reference>
<dbReference type="InParanoid" id="F4S4R1"/>
<evidence type="ECO:0000313" key="3">
    <source>
        <dbReference type="Proteomes" id="UP000001072"/>
    </source>
</evidence>
<keyword evidence="3" id="KW-1185">Reference proteome</keyword>
<dbReference type="HOGENOM" id="CLU_1496554_0_0_1"/>
<organism evidence="3">
    <name type="scientific">Melampsora larici-populina (strain 98AG31 / pathotype 3-4-7)</name>
    <name type="common">Poplar leaf rust fungus</name>
    <dbReference type="NCBI Taxonomy" id="747676"/>
    <lineage>
        <taxon>Eukaryota</taxon>
        <taxon>Fungi</taxon>
        <taxon>Dikarya</taxon>
        <taxon>Basidiomycota</taxon>
        <taxon>Pucciniomycotina</taxon>
        <taxon>Pucciniomycetes</taxon>
        <taxon>Pucciniales</taxon>
        <taxon>Melampsoraceae</taxon>
        <taxon>Melampsora</taxon>
    </lineage>
</organism>
<dbReference type="AlphaFoldDB" id="F4S4R1"/>
<keyword evidence="1" id="KW-1133">Transmembrane helix</keyword>
<keyword evidence="1" id="KW-0472">Membrane</keyword>
<accession>F4S4R1</accession>
<protein>
    <submittedName>
        <fullName evidence="2">Uncharacterized protein</fullName>
    </submittedName>
</protein>
<dbReference type="EMBL" id="GL883148">
    <property type="protein sequence ID" value="EGG00335.1"/>
    <property type="molecule type" value="Genomic_DNA"/>
</dbReference>
<dbReference type="GeneID" id="18936534"/>
<evidence type="ECO:0000313" key="2">
    <source>
        <dbReference type="EMBL" id="EGG00335.1"/>
    </source>
</evidence>
<sequence length="180" mass="20771">MPMINPIERPRPSRFWSSLQSVHEKWTNYKTWISVACVLVIVFIYSSWLTSKYEDQTKPLRRVRIGVSHVVNTSGKPVEELPACGKTMLYTFKGLNGMGSELALWTEAAAVATWLNYTMLLDDSKWNYGKLSDYFDIPPLECRPPSNWREMPRTLFSNLGKNESDHVWATRGSLEDHPTR</sequence>
<dbReference type="RefSeq" id="XP_007416354.1">
    <property type="nucleotide sequence ID" value="XM_007416292.1"/>
</dbReference>
<gene>
    <name evidence="2" type="ORF">MELLADRAFT_93311</name>
</gene>
<name>F4S4R1_MELLP</name>
<dbReference type="Proteomes" id="UP000001072">
    <property type="component" value="Unassembled WGS sequence"/>
</dbReference>
<feature type="transmembrane region" description="Helical" evidence="1">
    <location>
        <begin position="31"/>
        <end position="51"/>
    </location>
</feature>
<keyword evidence="1" id="KW-0812">Transmembrane</keyword>
<dbReference type="VEuPathDB" id="FungiDB:MELLADRAFT_93311"/>
<dbReference type="KEGG" id="mlr:MELLADRAFT_93311"/>